<dbReference type="Proteomes" id="UP000003751">
    <property type="component" value="Unassembled WGS sequence"/>
</dbReference>
<evidence type="ECO:0008006" key="5">
    <source>
        <dbReference type="Google" id="ProtNLM"/>
    </source>
</evidence>
<evidence type="ECO:0000313" key="3">
    <source>
        <dbReference type="Proteomes" id="UP000003751"/>
    </source>
</evidence>
<protein>
    <recommendedName>
        <fullName evidence="5">Metal-binding protein</fullName>
    </recommendedName>
</protein>
<reference evidence="4" key="2">
    <citation type="submission" date="2016-11" db="EMBL/GenBank/DDBJ databases">
        <authorList>
            <person name="Varghese N."/>
            <person name="Submissions S."/>
        </authorList>
    </citation>
    <scope>NUCLEOTIDE SEQUENCE [LARGE SCALE GENOMIC DNA]</scope>
    <source>
        <strain evidence="4">DX253</strain>
    </source>
</reference>
<gene>
    <name evidence="2" type="ORF">SAMN05444342_4342</name>
    <name evidence="1" type="ORF">ZOD2009_15351</name>
</gene>
<dbReference type="Gene3D" id="1.20.1270.110">
    <property type="entry name" value="Uncharacterised protein family UPF0058"/>
    <property type="match status" value="1"/>
</dbReference>
<proteinExistence type="predicted"/>
<keyword evidence="4" id="KW-1185">Reference proteome</keyword>
<evidence type="ECO:0000313" key="2">
    <source>
        <dbReference type="EMBL" id="SHL65698.1"/>
    </source>
</evidence>
<dbReference type="SUPFAM" id="SSF140371">
    <property type="entry name" value="Vng1086c-like"/>
    <property type="match status" value="1"/>
</dbReference>
<dbReference type="InterPro" id="IPR036519">
    <property type="entry name" value="UPF0058_sf"/>
</dbReference>
<dbReference type="OrthoDB" id="280319at2157"/>
<reference evidence="1 3" key="1">
    <citation type="journal article" date="2014" name="ISME J.">
        <title>Trehalose/2-sulfotrehalose biosynthesis and glycine-betaine uptake are widely spread mechanisms for osmoadaptation in the Halobacteriales.</title>
        <authorList>
            <person name="Youssef N.H."/>
            <person name="Savage-Ashlock K.N."/>
            <person name="McCully A.L."/>
            <person name="Luedtke B."/>
            <person name="Shaw E.I."/>
            <person name="Hoff W.D."/>
            <person name="Elshahed M.S."/>
        </authorList>
    </citation>
    <scope>NUCLEOTIDE SEQUENCE [LARGE SCALE GENOMIC DNA]</scope>
    <source>
        <strain evidence="1 3">DX253</strain>
    </source>
</reference>
<name>E7QW82_HALPU</name>
<dbReference type="InterPro" id="IPR002753">
    <property type="entry name" value="UPF0058"/>
</dbReference>
<sequence length="77" mass="8645">MKKQELIHVHGLLAAVRNQYEERSGRTVDLSEYEQTGVKPTSIHHSKTAHQEAIFALVDCLTDTMAAEEKQLTSHAD</sequence>
<dbReference type="eggNOG" id="arCOG02254">
    <property type="taxonomic scope" value="Archaea"/>
</dbReference>
<dbReference type="EMBL" id="AEMG01000016">
    <property type="protein sequence ID" value="EFW91216.1"/>
    <property type="molecule type" value="Genomic_DNA"/>
</dbReference>
<evidence type="ECO:0000313" key="1">
    <source>
        <dbReference type="EMBL" id="EFW91216.1"/>
    </source>
</evidence>
<dbReference type="PATRIC" id="fig|797209.4.peg.3031"/>
<dbReference type="Proteomes" id="UP000184203">
    <property type="component" value="Unassembled WGS sequence"/>
</dbReference>
<evidence type="ECO:0000313" key="4">
    <source>
        <dbReference type="Proteomes" id="UP000184203"/>
    </source>
</evidence>
<dbReference type="AlphaFoldDB" id="E7QW82"/>
<accession>E7QW82</accession>
<dbReference type="EMBL" id="FRAN01000010">
    <property type="protein sequence ID" value="SHL65698.1"/>
    <property type="molecule type" value="Genomic_DNA"/>
</dbReference>
<organism evidence="1 3">
    <name type="scientific">Haladaptatus paucihalophilus DX253</name>
    <dbReference type="NCBI Taxonomy" id="797209"/>
    <lineage>
        <taxon>Archaea</taxon>
        <taxon>Methanobacteriati</taxon>
        <taxon>Methanobacteriota</taxon>
        <taxon>Stenosarchaea group</taxon>
        <taxon>Halobacteria</taxon>
        <taxon>Halobacteriales</taxon>
        <taxon>Haladaptataceae</taxon>
        <taxon>Haladaptatus</taxon>
    </lineage>
</organism>
<dbReference type="PANTHER" id="PTHR42203">
    <property type="entry name" value="UPF0058 PROTEIN MJ1205"/>
    <property type="match status" value="1"/>
</dbReference>
<dbReference type="PANTHER" id="PTHR42203:SF2">
    <property type="entry name" value="UPF0058 PROTEIN MJ1205"/>
    <property type="match status" value="1"/>
</dbReference>
<reference evidence="2" key="3">
    <citation type="submission" date="2016-11" db="EMBL/GenBank/DDBJ databases">
        <authorList>
            <person name="Jaros S."/>
            <person name="Januszkiewicz K."/>
            <person name="Wedrychowicz H."/>
        </authorList>
    </citation>
    <scope>NUCLEOTIDE SEQUENCE [LARGE SCALE GENOMIC DNA]</scope>
    <source>
        <strain evidence="2">DX253</strain>
    </source>
</reference>
<dbReference type="Pfam" id="PF01893">
    <property type="entry name" value="UPF0058"/>
    <property type="match status" value="1"/>
</dbReference>
<dbReference type="RefSeq" id="WP_007981215.1">
    <property type="nucleotide sequence ID" value="NZ_AEMG01000016.1"/>
</dbReference>